<evidence type="ECO:0000313" key="10">
    <source>
        <dbReference type="Proteomes" id="UP000535182"/>
    </source>
</evidence>
<evidence type="ECO:0000313" key="9">
    <source>
        <dbReference type="EMBL" id="MBB5327020.1"/>
    </source>
</evidence>
<organism evidence="9 10">
    <name type="scientific">Tunturiibacter gelidiferens</name>
    <dbReference type="NCBI Taxonomy" id="3069689"/>
    <lineage>
        <taxon>Bacteria</taxon>
        <taxon>Pseudomonadati</taxon>
        <taxon>Acidobacteriota</taxon>
        <taxon>Terriglobia</taxon>
        <taxon>Terriglobales</taxon>
        <taxon>Acidobacteriaceae</taxon>
        <taxon>Tunturiibacter</taxon>
    </lineage>
</organism>
<dbReference type="Gene3D" id="2.60.120.260">
    <property type="entry name" value="Galactose-binding domain-like"/>
    <property type="match status" value="1"/>
</dbReference>
<dbReference type="InterPro" id="IPR041351">
    <property type="entry name" value="Ig_GlcNase"/>
</dbReference>
<dbReference type="InterPro" id="IPR036156">
    <property type="entry name" value="Beta-gal/glucu_dom_sf"/>
</dbReference>
<evidence type="ECO:0008006" key="11">
    <source>
        <dbReference type="Google" id="ProtNLM"/>
    </source>
</evidence>
<dbReference type="Pfam" id="PF22666">
    <property type="entry name" value="Glyco_hydro_2_N2"/>
    <property type="match status" value="1"/>
</dbReference>
<dbReference type="InterPro" id="IPR006103">
    <property type="entry name" value="Glyco_hydro_2_cat"/>
</dbReference>
<dbReference type="SUPFAM" id="SSF51445">
    <property type="entry name" value="(Trans)glycosidases"/>
    <property type="match status" value="1"/>
</dbReference>
<evidence type="ECO:0000256" key="1">
    <source>
        <dbReference type="ARBA" id="ARBA00007401"/>
    </source>
</evidence>
<dbReference type="InterPro" id="IPR054593">
    <property type="entry name" value="Beta-mannosidase-like_N2"/>
</dbReference>
<evidence type="ECO:0000259" key="5">
    <source>
        <dbReference type="Pfam" id="PF00703"/>
    </source>
</evidence>
<keyword evidence="10" id="KW-1185">Reference proteome</keyword>
<feature type="chain" id="PRO_5040847341" description="Exo-1,4-beta-D-glucosaminidase" evidence="4">
    <location>
        <begin position="28"/>
        <end position="893"/>
    </location>
</feature>
<keyword evidence="2" id="KW-0378">Hydrolase</keyword>
<dbReference type="RefSeq" id="WP_260697971.1">
    <property type="nucleotide sequence ID" value="NZ_JACHEB010000001.1"/>
</dbReference>
<name>A0A9X0QB74_9BACT</name>
<evidence type="ECO:0000259" key="7">
    <source>
        <dbReference type="Pfam" id="PF18368"/>
    </source>
</evidence>
<dbReference type="AlphaFoldDB" id="A0A9X0QB74"/>
<feature type="domain" description="Beta-mannosidase-like galactose-binding" evidence="8">
    <location>
        <begin position="42"/>
        <end position="229"/>
    </location>
</feature>
<protein>
    <recommendedName>
        <fullName evidence="11">Exo-1,4-beta-D-glucosaminidase</fullName>
    </recommendedName>
</protein>
<comment type="caution">
    <text evidence="9">The sequence shown here is derived from an EMBL/GenBank/DDBJ whole genome shotgun (WGS) entry which is preliminary data.</text>
</comment>
<dbReference type="Pfam" id="PF02836">
    <property type="entry name" value="Glyco_hydro_2_C"/>
    <property type="match status" value="1"/>
</dbReference>
<dbReference type="InterPro" id="IPR017853">
    <property type="entry name" value="GH"/>
</dbReference>
<feature type="signal peptide" evidence="4">
    <location>
        <begin position="1"/>
        <end position="27"/>
    </location>
</feature>
<dbReference type="GO" id="GO:0004553">
    <property type="term" value="F:hydrolase activity, hydrolyzing O-glycosyl compounds"/>
    <property type="evidence" value="ECO:0007669"/>
    <property type="project" value="InterPro"/>
</dbReference>
<dbReference type="Pfam" id="PF00703">
    <property type="entry name" value="Glyco_hydro_2"/>
    <property type="match status" value="1"/>
</dbReference>
<evidence type="ECO:0000256" key="4">
    <source>
        <dbReference type="SAM" id="SignalP"/>
    </source>
</evidence>
<dbReference type="SUPFAM" id="SSF49303">
    <property type="entry name" value="beta-Galactosidase/glucuronidase domain"/>
    <property type="match status" value="3"/>
</dbReference>
<gene>
    <name evidence="9" type="ORF">HDF14_000614</name>
</gene>
<proteinExistence type="inferred from homology"/>
<evidence type="ECO:0000259" key="6">
    <source>
        <dbReference type="Pfam" id="PF02836"/>
    </source>
</evidence>
<dbReference type="Pfam" id="PF18368">
    <property type="entry name" value="Ig_GlcNase"/>
    <property type="match status" value="1"/>
</dbReference>
<dbReference type="InterPro" id="IPR013783">
    <property type="entry name" value="Ig-like_fold"/>
</dbReference>
<dbReference type="InterPro" id="IPR043534">
    <property type="entry name" value="EBDG/EBM"/>
</dbReference>
<dbReference type="Gene3D" id="3.20.20.80">
    <property type="entry name" value="Glycosidases"/>
    <property type="match status" value="1"/>
</dbReference>
<feature type="domain" description="Exo-beta-D-glucosaminidase Ig-fold" evidence="7">
    <location>
        <begin position="750"/>
        <end position="859"/>
    </location>
</feature>
<keyword evidence="3" id="KW-0326">Glycosidase</keyword>
<keyword evidence="4" id="KW-0732">Signal</keyword>
<feature type="domain" description="Glycoside hydrolase family 2 catalytic" evidence="6">
    <location>
        <begin position="366"/>
        <end position="507"/>
    </location>
</feature>
<dbReference type="InterPro" id="IPR008979">
    <property type="entry name" value="Galactose-bd-like_sf"/>
</dbReference>
<dbReference type="PANTHER" id="PTHR43536">
    <property type="entry name" value="MANNOSYLGLYCOPROTEIN ENDO-BETA-MANNOSIDASE"/>
    <property type="match status" value="1"/>
</dbReference>
<evidence type="ECO:0000259" key="8">
    <source>
        <dbReference type="Pfam" id="PF22666"/>
    </source>
</evidence>
<dbReference type="InterPro" id="IPR006102">
    <property type="entry name" value="Ig-like_GH2"/>
</dbReference>
<comment type="similarity">
    <text evidence="1">Belongs to the glycosyl hydrolase 2 family.</text>
</comment>
<dbReference type="SUPFAM" id="SSF49785">
    <property type="entry name" value="Galactose-binding domain-like"/>
    <property type="match status" value="1"/>
</dbReference>
<evidence type="ECO:0000256" key="3">
    <source>
        <dbReference type="ARBA" id="ARBA00023295"/>
    </source>
</evidence>
<sequence length="893" mass="98480">MRMKVLGLALVLLFVAGSMGLGSVALAADSSFAESVTLGAGWQLQDAAKVTETGDAISSTSFRPQGWYSATVPGTVLTSLVNAGVYPEPLYGENNRPDKIPESLARTPYWYRTVFKIPKAYAGKHVWLNLEGINFSAQVWVNGRQVGTMKGAFRRGIFDISLDVKAGKDAVLAVLVSPQPHPGDPHEHTIRDGVGKNGGITAIDGPTFLSTIGWDWIPAIRDRDTGIWQKVFISASGPVVIKDPLVTTDLPLPKVDSADISVQARVENVTDAPQKGVLKGSFGDVTFAQNIEVAPHSSQVVTVDPKSTPAMHVEHPKLWWPNGYGPQNLYKLHLSFEVDGKVSDSKDVSFGVRKFTYAVPDSENLTISVNGVRVFIRGGNWGLDEAMKRNPRERLEAQIRMHQIANMNLIRNWVGQSTSEDFYELCDKYGILVWDEFFQPNPSDGPDPDDFDTYMANVRDKILRFRNHPSIVLWCARNEGYPPKKIDDALRVLMTELEPTRLYQANSADGRGVNSHGPYHWRTPREFYVYDEAFKTEIGSVSVPTLESIQGMMPEKDWETINDDWAEHDFAKGAADGDTYPAMIADRYGKVANLADFVRKSQLANYEAFRAMYEGRNAKLFHPTTGVITWMSNPAQPSFVWQLYHHDLEPNSALFAVKKAAEPIHIQLNEGSGEVQVINNLSTSLENARAHLAIYNLDGSVQYEHDFDVSAGASLATTLGSVAWPASLSPVHFVKLQLKDATGKVISENFYWRALPEHQDDLKMLDSLSTITLDAKVSRSDTDGKSVVSVTLHNPGKEVALMTHLQLRRKRSGERVLPVYYSDNYISLLPNETRTVTMEAATSDLKGEDALVVVDGWNVGVVAGSSAGAGIEANVEALVEHWPVTGLPMLSAK</sequence>
<accession>A0A9X0QB74</accession>
<dbReference type="EMBL" id="JACHEB010000001">
    <property type="protein sequence ID" value="MBB5327020.1"/>
    <property type="molecule type" value="Genomic_DNA"/>
</dbReference>
<dbReference type="GO" id="GO:0005975">
    <property type="term" value="P:carbohydrate metabolic process"/>
    <property type="evidence" value="ECO:0007669"/>
    <property type="project" value="InterPro"/>
</dbReference>
<dbReference type="Gene3D" id="2.60.40.10">
    <property type="entry name" value="Immunoglobulins"/>
    <property type="match status" value="2"/>
</dbReference>
<reference evidence="9 10" key="1">
    <citation type="submission" date="2020-08" db="EMBL/GenBank/DDBJ databases">
        <title>Genomic Encyclopedia of Type Strains, Phase IV (KMG-V): Genome sequencing to study the core and pangenomes of soil and plant-associated prokaryotes.</title>
        <authorList>
            <person name="Whitman W."/>
        </authorList>
    </citation>
    <scope>NUCLEOTIDE SEQUENCE [LARGE SCALE GENOMIC DNA]</scope>
    <source>
        <strain evidence="9 10">X5P2</strain>
    </source>
</reference>
<feature type="domain" description="Glycoside hydrolase family 2 immunoglobulin-like beta-sandwich" evidence="5">
    <location>
        <begin position="241"/>
        <end position="353"/>
    </location>
</feature>
<dbReference type="PANTHER" id="PTHR43536:SF1">
    <property type="entry name" value="MANNOSYLGLYCOPROTEIN ENDO-BETA-MANNOSIDASE"/>
    <property type="match status" value="1"/>
</dbReference>
<dbReference type="Proteomes" id="UP000535182">
    <property type="component" value="Unassembled WGS sequence"/>
</dbReference>
<evidence type="ECO:0000256" key="2">
    <source>
        <dbReference type="ARBA" id="ARBA00022801"/>
    </source>
</evidence>